<dbReference type="Proteomes" id="UP000594263">
    <property type="component" value="Unplaced"/>
</dbReference>
<keyword evidence="2" id="KW-1185">Reference proteome</keyword>
<protein>
    <submittedName>
        <fullName evidence="1">Uncharacterized protein</fullName>
    </submittedName>
</protein>
<evidence type="ECO:0000313" key="1">
    <source>
        <dbReference type="EnsemblPlants" id="Kaladp0053s0645.1.v1.1.CDS.1"/>
    </source>
</evidence>
<name>A0A7N0U4V6_KALFE</name>
<evidence type="ECO:0000313" key="2">
    <source>
        <dbReference type="Proteomes" id="UP000594263"/>
    </source>
</evidence>
<proteinExistence type="predicted"/>
<accession>A0A7N0U4V6</accession>
<organism evidence="1 2">
    <name type="scientific">Kalanchoe fedtschenkoi</name>
    <name type="common">Lavender scallops</name>
    <name type="synonym">South American air plant</name>
    <dbReference type="NCBI Taxonomy" id="63787"/>
    <lineage>
        <taxon>Eukaryota</taxon>
        <taxon>Viridiplantae</taxon>
        <taxon>Streptophyta</taxon>
        <taxon>Embryophyta</taxon>
        <taxon>Tracheophyta</taxon>
        <taxon>Spermatophyta</taxon>
        <taxon>Magnoliopsida</taxon>
        <taxon>eudicotyledons</taxon>
        <taxon>Gunneridae</taxon>
        <taxon>Pentapetalae</taxon>
        <taxon>Saxifragales</taxon>
        <taxon>Crassulaceae</taxon>
        <taxon>Kalanchoe</taxon>
    </lineage>
</organism>
<dbReference type="Gramene" id="Kaladp0053s0645.1.v1.1">
    <property type="protein sequence ID" value="Kaladp0053s0645.1.v1.1.CDS.1"/>
    <property type="gene ID" value="Kaladp0053s0645.v1.1"/>
</dbReference>
<sequence>MRTEWMSQEIKAVLFLYYPALCPFSSFNTFRCLGTSQGDLRKAGSRRTV</sequence>
<dbReference type="AlphaFoldDB" id="A0A7N0U4V6"/>
<reference evidence="1" key="1">
    <citation type="submission" date="2021-01" db="UniProtKB">
        <authorList>
            <consortium name="EnsemblPlants"/>
        </authorList>
    </citation>
    <scope>IDENTIFICATION</scope>
</reference>
<dbReference type="EnsemblPlants" id="Kaladp0053s0645.1.v1.1">
    <property type="protein sequence ID" value="Kaladp0053s0645.1.v1.1.CDS.1"/>
    <property type="gene ID" value="Kaladp0053s0645.v1.1"/>
</dbReference>